<dbReference type="EMBL" id="CP009962">
    <property type="protein sequence ID" value="AIY41594.1"/>
    <property type="molecule type" value="Genomic_DNA"/>
</dbReference>
<dbReference type="STRING" id="279058.LT85_2436"/>
<dbReference type="Proteomes" id="UP000030302">
    <property type="component" value="Chromosome"/>
</dbReference>
<accession>A0A0A1FD38</accession>
<dbReference type="HOGENOM" id="CLU_087872_0_0_4"/>
<feature type="domain" description="Phage tail collar" evidence="1">
    <location>
        <begin position="7"/>
        <end position="63"/>
    </location>
</feature>
<dbReference type="RefSeq" id="WP_038489070.1">
    <property type="nucleotide sequence ID" value="NZ_CP009962.1"/>
</dbReference>
<sequence length="177" mass="18476">MSTPYVGEIRLFAFSRIPTGWLACDGSSQAISTYETLYALIGTTYGGDGQQTFNMPDMRGRVPLHQGTGPGLTTRVQGQVDGVENVTLLSSSMPGHSHPYAATTTLATVTTPASNVQLGAAANSDKTYTNSVSGLTPFVLTPAAISSAGNNLPHDNTMPTLTVSFCIAWAGIFPSQS</sequence>
<dbReference type="KEGG" id="care:LT85_2436"/>
<dbReference type="InterPro" id="IPR037053">
    <property type="entry name" value="Phage_tail_collar_dom_sf"/>
</dbReference>
<proteinExistence type="predicted"/>
<dbReference type="Pfam" id="PF07484">
    <property type="entry name" value="Collar"/>
    <property type="match status" value="1"/>
</dbReference>
<evidence type="ECO:0000259" key="1">
    <source>
        <dbReference type="Pfam" id="PF07484"/>
    </source>
</evidence>
<keyword evidence="3" id="KW-1185">Reference proteome</keyword>
<evidence type="ECO:0000313" key="3">
    <source>
        <dbReference type="Proteomes" id="UP000030302"/>
    </source>
</evidence>
<evidence type="ECO:0000313" key="2">
    <source>
        <dbReference type="EMBL" id="AIY41594.1"/>
    </source>
</evidence>
<organism evidence="2 3">
    <name type="scientific">Collimonas arenae</name>
    <dbReference type="NCBI Taxonomy" id="279058"/>
    <lineage>
        <taxon>Bacteria</taxon>
        <taxon>Pseudomonadati</taxon>
        <taxon>Pseudomonadota</taxon>
        <taxon>Betaproteobacteria</taxon>
        <taxon>Burkholderiales</taxon>
        <taxon>Oxalobacteraceae</taxon>
        <taxon>Collimonas</taxon>
    </lineage>
</organism>
<dbReference type="InterPro" id="IPR011083">
    <property type="entry name" value="Phage_tail_collar_dom"/>
</dbReference>
<dbReference type="OrthoDB" id="8613813at2"/>
<dbReference type="Gene3D" id="3.90.1340.10">
    <property type="entry name" value="Phage tail collar domain"/>
    <property type="match status" value="1"/>
</dbReference>
<reference evidence="3" key="1">
    <citation type="journal article" date="2014" name="Soil Biol. Biochem.">
        <title>Structure and function of bacterial communities in ageing soils: Insights from the Mendocino ecological staircase.</title>
        <authorList>
            <person name="Uroz S."/>
            <person name="Tech J.J."/>
            <person name="Sawaya N.A."/>
            <person name="Frey-Klett P."/>
            <person name="Leveau J.H.J."/>
        </authorList>
    </citation>
    <scope>NUCLEOTIDE SEQUENCE [LARGE SCALE GENOMIC DNA]</scope>
    <source>
        <strain evidence="3">Cal35</strain>
    </source>
</reference>
<protein>
    <submittedName>
        <fullName evidence="2">Microcystin dependent protein</fullName>
    </submittedName>
</protein>
<name>A0A0A1FD38_9BURK</name>
<gene>
    <name evidence="2" type="ORF">LT85_2436</name>
</gene>
<dbReference type="SUPFAM" id="SSF88874">
    <property type="entry name" value="Receptor-binding domain of short tail fibre protein gp12"/>
    <property type="match status" value="1"/>
</dbReference>
<dbReference type="AlphaFoldDB" id="A0A0A1FD38"/>